<proteinExistence type="inferred from homology"/>
<evidence type="ECO:0000256" key="8">
    <source>
        <dbReference type="ARBA" id="ARBA00023239"/>
    </source>
</evidence>
<dbReference type="Proteomes" id="UP000268084">
    <property type="component" value="Chromosome"/>
</dbReference>
<comment type="subcellular location">
    <subcellularLocation>
        <location evidence="11">Cell membrane</location>
        <topology evidence="11">Peripheral membrane protein</topology>
    </subcellularLocation>
</comment>
<protein>
    <recommendedName>
        <fullName evidence="11">Phosphatidylserine decarboxylase proenzyme</fullName>
        <ecNumber evidence="11">4.1.1.65</ecNumber>
    </recommendedName>
    <component>
        <recommendedName>
            <fullName evidence="11">Phosphatidylserine decarboxylase alpha chain</fullName>
        </recommendedName>
    </component>
    <component>
        <recommendedName>
            <fullName evidence="11">Phosphatidylserine decarboxylase beta chain</fullName>
        </recommendedName>
    </component>
</protein>
<comment type="catalytic activity">
    <reaction evidence="11">
        <text>a 1,2-diacyl-sn-glycero-3-phospho-L-serine + H(+) = a 1,2-diacyl-sn-glycero-3-phosphoethanolamine + CO2</text>
        <dbReference type="Rhea" id="RHEA:20828"/>
        <dbReference type="ChEBI" id="CHEBI:15378"/>
        <dbReference type="ChEBI" id="CHEBI:16526"/>
        <dbReference type="ChEBI" id="CHEBI:57262"/>
        <dbReference type="ChEBI" id="CHEBI:64612"/>
        <dbReference type="EC" id="4.1.1.65"/>
    </reaction>
</comment>
<reference evidence="12 13" key="1">
    <citation type="submission" date="2018-11" db="EMBL/GenBank/DDBJ databases">
        <authorList>
            <person name="Da X."/>
        </authorList>
    </citation>
    <scope>NUCLEOTIDE SEQUENCE [LARGE SCALE GENOMIC DNA]</scope>
    <source>
        <strain evidence="12 13">S14-144</strain>
    </source>
</reference>
<evidence type="ECO:0000256" key="9">
    <source>
        <dbReference type="ARBA" id="ARBA00023264"/>
    </source>
</evidence>
<evidence type="ECO:0000256" key="4">
    <source>
        <dbReference type="ARBA" id="ARBA00023098"/>
    </source>
</evidence>
<comment type="PTM">
    <text evidence="11">Is synthesized initially as an inactive proenzyme. Formation of the active enzyme involves a self-maturation process in which the active site pyruvoyl group is generated from an internal serine residue via an autocatalytic post-translational modification. Two non-identical subunits are generated from the proenzyme in this reaction, and the pyruvate is formed at the N-terminus of the alpha chain, which is derived from the carboxyl end of the proenzyme. The post-translation cleavage follows an unusual pathway, termed non-hydrolytic serinolysis, in which the side chain hydroxyl group of the serine supplies its oxygen atom to form the C-terminus of the beta chain, while the remainder of the serine residue undergoes an oxidative deamination to produce ammonia and the pyruvoyl prosthetic group on the alpha chain.</text>
</comment>
<feature type="chain" id="PRO_5023233154" description="Phosphatidylserine decarboxylase beta chain" evidence="11">
    <location>
        <begin position="1"/>
        <end position="209"/>
    </location>
</feature>
<dbReference type="OrthoDB" id="9790893at2"/>
<dbReference type="GO" id="GO:0004609">
    <property type="term" value="F:phosphatidylserine decarboxylase activity"/>
    <property type="evidence" value="ECO:0007669"/>
    <property type="project" value="UniProtKB-UniRule"/>
</dbReference>
<evidence type="ECO:0000256" key="10">
    <source>
        <dbReference type="ARBA" id="ARBA00023317"/>
    </source>
</evidence>
<dbReference type="GO" id="GO:0006646">
    <property type="term" value="P:phosphatidylethanolamine biosynthetic process"/>
    <property type="evidence" value="ECO:0007669"/>
    <property type="project" value="UniProtKB-UniRule"/>
</dbReference>
<keyword evidence="3 11" id="KW-0210">Decarboxylase</keyword>
<comment type="similarity">
    <text evidence="11">Belongs to the phosphatidylserine decarboxylase family. PSD-A subfamily.</text>
</comment>
<keyword evidence="2 11" id="KW-0444">Lipid biosynthesis</keyword>
<dbReference type="PANTHER" id="PTHR35809">
    <property type="entry name" value="ARCHAETIDYLSERINE DECARBOXYLASE PROENZYME-RELATED"/>
    <property type="match status" value="1"/>
</dbReference>
<reference evidence="12 13" key="2">
    <citation type="submission" date="2018-12" db="EMBL/GenBank/DDBJ databases">
        <title>Nakamurella antarcticus sp. nov., isolated from Antarctica South Shetland Islands soil.</title>
        <authorList>
            <person name="Peng F."/>
        </authorList>
    </citation>
    <scope>NUCLEOTIDE SEQUENCE [LARGE SCALE GENOMIC DNA]</scope>
    <source>
        <strain evidence="12 13">S14-144</strain>
    </source>
</reference>
<name>A0A3G8ZIQ2_9ACTN</name>
<evidence type="ECO:0000313" key="13">
    <source>
        <dbReference type="Proteomes" id="UP000268084"/>
    </source>
</evidence>
<keyword evidence="9 11" id="KW-1208">Phospholipid metabolism</keyword>
<evidence type="ECO:0000256" key="5">
    <source>
        <dbReference type="ARBA" id="ARBA00023136"/>
    </source>
</evidence>
<dbReference type="InterPro" id="IPR033175">
    <property type="entry name" value="PSD-A"/>
</dbReference>
<evidence type="ECO:0000256" key="2">
    <source>
        <dbReference type="ARBA" id="ARBA00022516"/>
    </source>
</evidence>
<feature type="site" description="Cleavage (non-hydrolytic); by autocatalysis" evidence="11">
    <location>
        <begin position="209"/>
        <end position="210"/>
    </location>
</feature>
<dbReference type="KEGG" id="nak:EH165_02765"/>
<keyword evidence="13" id="KW-1185">Reference proteome</keyword>
<gene>
    <name evidence="11" type="primary">psd</name>
    <name evidence="12" type="ORF">EH165_02765</name>
</gene>
<evidence type="ECO:0000313" key="12">
    <source>
        <dbReference type="EMBL" id="AZI57239.1"/>
    </source>
</evidence>
<keyword evidence="5 11" id="KW-0472">Membrane</keyword>
<dbReference type="UniPathway" id="UPA00558">
    <property type="reaction ID" value="UER00616"/>
</dbReference>
<accession>A0A3G8ZIQ2</accession>
<evidence type="ECO:0000256" key="11">
    <source>
        <dbReference type="HAMAP-Rule" id="MF_00664"/>
    </source>
</evidence>
<dbReference type="InterPro" id="IPR003817">
    <property type="entry name" value="PS_Dcarbxylase"/>
</dbReference>
<dbReference type="PANTHER" id="PTHR35809:SF1">
    <property type="entry name" value="ARCHAETIDYLSERINE DECARBOXYLASE PROENZYME-RELATED"/>
    <property type="match status" value="1"/>
</dbReference>
<keyword evidence="8 11" id="KW-0456">Lyase</keyword>
<dbReference type="EC" id="4.1.1.65" evidence="11"/>
<comment type="pathway">
    <text evidence="11">Phospholipid metabolism; phosphatidylethanolamine biosynthesis; phosphatidylethanolamine from CDP-diacylglycerol: step 2/2.</text>
</comment>
<dbReference type="NCBIfam" id="NF003679">
    <property type="entry name" value="PRK05305.1-3"/>
    <property type="match status" value="1"/>
</dbReference>
<feature type="modified residue" description="Pyruvic acid (Ser); by autocatalysis" evidence="11">
    <location>
        <position position="210"/>
    </location>
</feature>
<dbReference type="HAMAP" id="MF_00664">
    <property type="entry name" value="PS_decarb_PSD_A"/>
    <property type="match status" value="1"/>
</dbReference>
<keyword evidence="7 11" id="KW-0594">Phospholipid biosynthesis</keyword>
<evidence type="ECO:0000256" key="7">
    <source>
        <dbReference type="ARBA" id="ARBA00023209"/>
    </source>
</evidence>
<organism evidence="12 13">
    <name type="scientific">Nakamurella antarctica</name>
    <dbReference type="NCBI Taxonomy" id="1902245"/>
    <lineage>
        <taxon>Bacteria</taxon>
        <taxon>Bacillati</taxon>
        <taxon>Actinomycetota</taxon>
        <taxon>Actinomycetes</taxon>
        <taxon>Nakamurellales</taxon>
        <taxon>Nakamurellaceae</taxon>
        <taxon>Nakamurella</taxon>
    </lineage>
</organism>
<keyword evidence="6 11" id="KW-0865">Zymogen</keyword>
<keyword evidence="4 11" id="KW-0443">Lipid metabolism</keyword>
<evidence type="ECO:0000256" key="3">
    <source>
        <dbReference type="ARBA" id="ARBA00022793"/>
    </source>
</evidence>
<dbReference type="RefSeq" id="WP_124797924.1">
    <property type="nucleotide sequence ID" value="NZ_CP034170.1"/>
</dbReference>
<comment type="subunit">
    <text evidence="11">Heterodimer of a large membrane-associated beta subunit and a small pyruvoyl-containing alpha subunit.</text>
</comment>
<comment type="function">
    <text evidence="11">Catalyzes the formation of phosphatidylethanolamine (PtdEtn) from phosphatidylserine (PtdSer).</text>
</comment>
<evidence type="ECO:0000256" key="1">
    <source>
        <dbReference type="ARBA" id="ARBA00022475"/>
    </source>
</evidence>
<sequence>MADDHTPSSIAHIASLVRSSVPPMHPGGRPIVFGVAGATLLVRSLFRAVGLKTAGKVWTRLGLLATAGCAAFFRAPVRVTPQRPDLVFAAGDGVVSLIEDAVPPAELNLGAAPRPRVSIFLSVLDVHVQRIPISGTVTKAAYHPGKFLSADLDKASEDNERNSLLITTADGTEIVVVQIAGLLARRIVCDVHQGEKVRAGQMYGLIRFGSRVDTYLPVGAVPTVVIGQRTIGGETMLADLSQRAAATFTAL</sequence>
<keyword evidence="1 11" id="KW-1003">Cell membrane</keyword>
<dbReference type="Pfam" id="PF02666">
    <property type="entry name" value="PS_Dcarbxylase"/>
    <property type="match status" value="1"/>
</dbReference>
<comment type="cofactor">
    <cofactor evidence="11">
        <name>pyruvate</name>
        <dbReference type="ChEBI" id="CHEBI:15361"/>
    </cofactor>
    <text evidence="11">Binds 1 pyruvoyl group covalently per subunit.</text>
</comment>
<keyword evidence="10 11" id="KW-0670">Pyruvate</keyword>
<evidence type="ECO:0000256" key="6">
    <source>
        <dbReference type="ARBA" id="ARBA00023145"/>
    </source>
</evidence>
<dbReference type="GO" id="GO:0005886">
    <property type="term" value="C:plasma membrane"/>
    <property type="evidence" value="ECO:0007669"/>
    <property type="project" value="UniProtKB-SubCell"/>
</dbReference>
<feature type="active site" description="Schiff-base intermediate with substrate; via pyruvic acid" evidence="11">
    <location>
        <position position="210"/>
    </location>
</feature>
<feature type="chain" id="PRO_5023233153" description="Phosphatidylserine decarboxylase alpha chain" evidence="11">
    <location>
        <begin position="210"/>
        <end position="251"/>
    </location>
</feature>
<dbReference type="AlphaFoldDB" id="A0A3G8ZIQ2"/>
<dbReference type="EMBL" id="CP034170">
    <property type="protein sequence ID" value="AZI57239.1"/>
    <property type="molecule type" value="Genomic_DNA"/>
</dbReference>